<comment type="caution">
    <text evidence="13">The sequence shown here is derived from an EMBL/GenBank/DDBJ whole genome shotgun (WGS) entry which is preliminary data.</text>
</comment>
<dbReference type="InterPro" id="IPR011050">
    <property type="entry name" value="Pectin_lyase_fold/virulence"/>
</dbReference>
<sequence>MRGASVLAVLAGLLTAPTAAAPAQAAVASTGAVCRAMTTPIFQTDKPAPGGSLLTRWENESLQSTTRYGYTQNRGRVFQAGSAALSGTTAVHRLYKSGVNDFRWSLDAAVRSTLKAQGYVDQGVNFYATAGQVDTCQVAVDEYADATGRNHRVAVRGSALAASLVTQRWSRVGTPFWTARATTPATSAPAPAPAPAPGPAPAPAPAPGAAGPVTTTTTTAGLDPEGTRIPDTAYPIPAGAVFMSPQGNDGNRGTTVAAPVRTLNRAIDLVPAGGTIVLRGGTYRDAATDGGAARITAKALTLQAYPHEQPWLDGSDVVSADRFVKRGAGWATPWSTPTFCAGRYYEREPLAQKSDNSGPCAHRDFAVVGAGDTLPSDPQQAFIDGVPQTQVAHASSLRPGTFYYDWSARTLQLGTDPAGRRVELTARPKALILGTTSGSGVSWALKGIGVRRYGSNPNDGISAGAVYVGNGRTTVENSVFTANAAAGLVFSTPQPTTRVSRSVFAWNGDTPLGANGDSRAGRDSDFTVANNVFNRNVWEDLGVDCTISCGQAAVKLAHLQKFTLTGNLVQNSGGNAIGLWCDSLCRNGTYTYNTIRDIGGIGIFHEVSDTGLIAGNVIDGASAGIQVTSANTKVYHNTLLHIREDVPIRVYDDARTQGLFGMTDVGPDVRNVELKYNVIAESDHMAYAVNPDGTYRAAANTLPAAYFSAFDDNLVVSRADANPLFMAWRSDLAAPVAYFRAADRARFSASFRGYESRSTWRIGALDSVMPRAARGDYTLATGAPGVRLAGALPADVARALGVTTTSTRYLGALPAPRG</sequence>
<feature type="region of interest" description="Disordered" evidence="9">
    <location>
        <begin position="183"/>
        <end position="229"/>
    </location>
</feature>
<evidence type="ECO:0000256" key="5">
    <source>
        <dbReference type="ARBA" id="ARBA00022729"/>
    </source>
</evidence>
<dbReference type="InterPro" id="IPR039448">
    <property type="entry name" value="Beta_helix"/>
</dbReference>
<evidence type="ECO:0000259" key="11">
    <source>
        <dbReference type="Pfam" id="PF13229"/>
    </source>
</evidence>
<dbReference type="SUPFAM" id="SSF51126">
    <property type="entry name" value="Pectin lyase-like"/>
    <property type="match status" value="1"/>
</dbReference>
<evidence type="ECO:0000256" key="9">
    <source>
        <dbReference type="SAM" id="MobiDB-lite"/>
    </source>
</evidence>
<evidence type="ECO:0000256" key="1">
    <source>
        <dbReference type="ARBA" id="ARBA00001913"/>
    </source>
</evidence>
<evidence type="ECO:0000256" key="4">
    <source>
        <dbReference type="ARBA" id="ARBA00022723"/>
    </source>
</evidence>
<organism evidence="13 14">
    <name type="scientific">Tersicoccus solisilvae</name>
    <dbReference type="NCBI Taxonomy" id="1882339"/>
    <lineage>
        <taxon>Bacteria</taxon>
        <taxon>Bacillati</taxon>
        <taxon>Actinomycetota</taxon>
        <taxon>Actinomycetes</taxon>
        <taxon>Micrococcales</taxon>
        <taxon>Micrococcaceae</taxon>
        <taxon>Tersicoccus</taxon>
    </lineage>
</organism>
<keyword evidence="6" id="KW-0106">Calcium</keyword>
<evidence type="ECO:0000256" key="7">
    <source>
        <dbReference type="ARBA" id="ARBA00023239"/>
    </source>
</evidence>
<dbReference type="Pfam" id="PF18885">
    <property type="entry name" value="DUF5648"/>
    <property type="match status" value="1"/>
</dbReference>
<dbReference type="InterPro" id="IPR043708">
    <property type="entry name" value="DUF5648"/>
</dbReference>
<keyword evidence="4" id="KW-0479">Metal-binding</keyword>
<feature type="chain" id="PRO_5047520299" description="Right handed beta helix domain-containing protein" evidence="10">
    <location>
        <begin position="26"/>
        <end position="818"/>
    </location>
</feature>
<evidence type="ECO:0008006" key="15">
    <source>
        <dbReference type="Google" id="ProtNLM"/>
    </source>
</evidence>
<evidence type="ECO:0000256" key="8">
    <source>
        <dbReference type="ARBA" id="ARBA00038263"/>
    </source>
</evidence>
<dbReference type="SMART" id="SM00710">
    <property type="entry name" value="PbH1"/>
    <property type="match status" value="4"/>
</dbReference>
<dbReference type="InterPro" id="IPR006626">
    <property type="entry name" value="PbH1"/>
</dbReference>
<feature type="domain" description="Right handed beta helix" evidence="11">
    <location>
        <begin position="466"/>
        <end position="638"/>
    </location>
</feature>
<feature type="compositionally biased region" description="Pro residues" evidence="9">
    <location>
        <begin position="190"/>
        <end position="206"/>
    </location>
</feature>
<comment type="subcellular location">
    <subcellularLocation>
        <location evidence="2">Secreted</location>
    </subcellularLocation>
</comment>
<feature type="domain" description="DUF5648" evidence="12">
    <location>
        <begin position="51"/>
        <end position="173"/>
    </location>
</feature>
<dbReference type="InterPro" id="IPR052052">
    <property type="entry name" value="Polysaccharide_Lyase_9"/>
</dbReference>
<evidence type="ECO:0000256" key="10">
    <source>
        <dbReference type="SAM" id="SignalP"/>
    </source>
</evidence>
<evidence type="ECO:0000259" key="12">
    <source>
        <dbReference type="Pfam" id="PF18885"/>
    </source>
</evidence>
<comment type="cofactor">
    <cofactor evidence="1">
        <name>Ca(2+)</name>
        <dbReference type="ChEBI" id="CHEBI:29108"/>
    </cofactor>
</comment>
<dbReference type="InterPro" id="IPR012334">
    <property type="entry name" value="Pectin_lyas_fold"/>
</dbReference>
<evidence type="ECO:0000256" key="2">
    <source>
        <dbReference type="ARBA" id="ARBA00004613"/>
    </source>
</evidence>
<dbReference type="EMBL" id="BMJI01000001">
    <property type="protein sequence ID" value="GGC78296.1"/>
    <property type="molecule type" value="Genomic_DNA"/>
</dbReference>
<evidence type="ECO:0000313" key="14">
    <source>
        <dbReference type="Proteomes" id="UP000597761"/>
    </source>
</evidence>
<dbReference type="Proteomes" id="UP000597761">
    <property type="component" value="Unassembled WGS sequence"/>
</dbReference>
<keyword evidence="7" id="KW-0456">Lyase</keyword>
<dbReference type="Gene3D" id="2.160.20.10">
    <property type="entry name" value="Single-stranded right-handed beta-helix, Pectin lyase-like"/>
    <property type="match status" value="2"/>
</dbReference>
<feature type="signal peptide" evidence="10">
    <location>
        <begin position="1"/>
        <end position="25"/>
    </location>
</feature>
<keyword evidence="14" id="KW-1185">Reference proteome</keyword>
<proteinExistence type="inferred from homology"/>
<evidence type="ECO:0000313" key="13">
    <source>
        <dbReference type="EMBL" id="GGC78296.1"/>
    </source>
</evidence>
<evidence type="ECO:0000256" key="6">
    <source>
        <dbReference type="ARBA" id="ARBA00022837"/>
    </source>
</evidence>
<gene>
    <name evidence="13" type="ORF">GCM10011512_01070</name>
</gene>
<protein>
    <recommendedName>
        <fullName evidence="15">Right handed beta helix domain-containing protein</fullName>
    </recommendedName>
</protein>
<comment type="similarity">
    <text evidence="8">Belongs to the polysaccharide lyase 9 family.</text>
</comment>
<keyword evidence="5 10" id="KW-0732">Signal</keyword>
<dbReference type="PANTHER" id="PTHR40088">
    <property type="entry name" value="PECTATE LYASE (EUROFUNG)"/>
    <property type="match status" value="1"/>
</dbReference>
<feature type="compositionally biased region" description="Low complexity" evidence="9">
    <location>
        <begin position="207"/>
        <end position="221"/>
    </location>
</feature>
<dbReference type="PANTHER" id="PTHR40088:SF1">
    <property type="entry name" value="PECTATE LYASE PEL9"/>
    <property type="match status" value="1"/>
</dbReference>
<dbReference type="Pfam" id="PF13229">
    <property type="entry name" value="Beta_helix"/>
    <property type="match status" value="1"/>
</dbReference>
<evidence type="ECO:0000256" key="3">
    <source>
        <dbReference type="ARBA" id="ARBA00022525"/>
    </source>
</evidence>
<name>A0ABQ1NLF4_9MICC</name>
<reference evidence="14" key="1">
    <citation type="journal article" date="2019" name="Int. J. Syst. Evol. Microbiol.">
        <title>The Global Catalogue of Microorganisms (GCM) 10K type strain sequencing project: providing services to taxonomists for standard genome sequencing and annotation.</title>
        <authorList>
            <consortium name="The Broad Institute Genomics Platform"/>
            <consortium name="The Broad Institute Genome Sequencing Center for Infectious Disease"/>
            <person name="Wu L."/>
            <person name="Ma J."/>
        </authorList>
    </citation>
    <scope>NUCLEOTIDE SEQUENCE [LARGE SCALE GENOMIC DNA]</scope>
    <source>
        <strain evidence="14">CGMCC 1.15480</strain>
    </source>
</reference>
<accession>A0ABQ1NLF4</accession>
<keyword evidence="3" id="KW-0964">Secreted</keyword>